<evidence type="ECO:0000313" key="3">
    <source>
        <dbReference type="Proteomes" id="UP000015106"/>
    </source>
</evidence>
<proteinExistence type="predicted"/>
<dbReference type="AlphaFoldDB" id="A0A8R7K3Y1"/>
<reference evidence="2" key="3">
    <citation type="submission" date="2022-06" db="UniProtKB">
        <authorList>
            <consortium name="EnsemblPlants"/>
        </authorList>
    </citation>
    <scope>IDENTIFICATION</scope>
</reference>
<name>A0A8R7K3Y1_TRIUA</name>
<dbReference type="Gramene" id="TuG1812G0100004251.01.T01">
    <property type="protein sequence ID" value="TuG1812G0100004251.01.T01.cds436445"/>
    <property type="gene ID" value="TuG1812G0100004251.01"/>
</dbReference>
<dbReference type="Pfam" id="PF08387">
    <property type="entry name" value="FBD"/>
    <property type="match status" value="1"/>
</dbReference>
<keyword evidence="3" id="KW-1185">Reference proteome</keyword>
<sequence>MSLREFRGEPSELGFLEFFFQSARALKAATIVMANPNFLEDEALYKVRKSSVNMASKSCEMSVRGSNDPAGGEVWNFKTGADFSFQDPFSVAGVLSR</sequence>
<feature type="domain" description="FBD" evidence="1">
    <location>
        <begin position="3"/>
        <end position="31"/>
    </location>
</feature>
<accession>A0A8R7K3Y1</accession>
<reference evidence="2" key="2">
    <citation type="submission" date="2018-03" db="EMBL/GenBank/DDBJ databases">
        <title>The Triticum urartu genome reveals the dynamic nature of wheat genome evolution.</title>
        <authorList>
            <person name="Ling H."/>
            <person name="Ma B."/>
            <person name="Shi X."/>
            <person name="Liu H."/>
            <person name="Dong L."/>
            <person name="Sun H."/>
            <person name="Cao Y."/>
            <person name="Gao Q."/>
            <person name="Zheng S."/>
            <person name="Li Y."/>
            <person name="Yu Y."/>
            <person name="Du H."/>
            <person name="Qi M."/>
            <person name="Li Y."/>
            <person name="Yu H."/>
            <person name="Cui Y."/>
            <person name="Wang N."/>
            <person name="Chen C."/>
            <person name="Wu H."/>
            <person name="Zhao Y."/>
            <person name="Zhang J."/>
            <person name="Li Y."/>
            <person name="Zhou W."/>
            <person name="Zhang B."/>
            <person name="Hu W."/>
            <person name="Eijk M."/>
            <person name="Tang J."/>
            <person name="Witsenboer H."/>
            <person name="Zhao S."/>
            <person name="Li Z."/>
            <person name="Zhang A."/>
            <person name="Wang D."/>
            <person name="Liang C."/>
        </authorList>
    </citation>
    <scope>NUCLEOTIDE SEQUENCE [LARGE SCALE GENOMIC DNA]</scope>
    <source>
        <strain evidence="2">cv. G1812</strain>
    </source>
</reference>
<evidence type="ECO:0000313" key="2">
    <source>
        <dbReference type="EnsemblPlants" id="TuG1812G0100004251.01.T01.cds436445"/>
    </source>
</evidence>
<dbReference type="EnsemblPlants" id="TuG1812G0100004251.01.T01">
    <property type="protein sequence ID" value="TuG1812G0100004251.01.T01.cds436445"/>
    <property type="gene ID" value="TuG1812G0100004251.01"/>
</dbReference>
<evidence type="ECO:0000259" key="1">
    <source>
        <dbReference type="Pfam" id="PF08387"/>
    </source>
</evidence>
<dbReference type="Proteomes" id="UP000015106">
    <property type="component" value="Chromosome 1"/>
</dbReference>
<dbReference type="InterPro" id="IPR006566">
    <property type="entry name" value="FBD"/>
</dbReference>
<reference evidence="3" key="1">
    <citation type="journal article" date="2013" name="Nature">
        <title>Draft genome of the wheat A-genome progenitor Triticum urartu.</title>
        <authorList>
            <person name="Ling H.Q."/>
            <person name="Zhao S."/>
            <person name="Liu D."/>
            <person name="Wang J."/>
            <person name="Sun H."/>
            <person name="Zhang C."/>
            <person name="Fan H."/>
            <person name="Li D."/>
            <person name="Dong L."/>
            <person name="Tao Y."/>
            <person name="Gao C."/>
            <person name="Wu H."/>
            <person name="Li Y."/>
            <person name="Cui Y."/>
            <person name="Guo X."/>
            <person name="Zheng S."/>
            <person name="Wang B."/>
            <person name="Yu K."/>
            <person name="Liang Q."/>
            <person name="Yang W."/>
            <person name="Lou X."/>
            <person name="Chen J."/>
            <person name="Feng M."/>
            <person name="Jian J."/>
            <person name="Zhang X."/>
            <person name="Luo G."/>
            <person name="Jiang Y."/>
            <person name="Liu J."/>
            <person name="Wang Z."/>
            <person name="Sha Y."/>
            <person name="Zhang B."/>
            <person name="Wu H."/>
            <person name="Tang D."/>
            <person name="Shen Q."/>
            <person name="Xue P."/>
            <person name="Zou S."/>
            <person name="Wang X."/>
            <person name="Liu X."/>
            <person name="Wang F."/>
            <person name="Yang Y."/>
            <person name="An X."/>
            <person name="Dong Z."/>
            <person name="Zhang K."/>
            <person name="Zhang X."/>
            <person name="Luo M.C."/>
            <person name="Dvorak J."/>
            <person name="Tong Y."/>
            <person name="Wang J."/>
            <person name="Yang H."/>
            <person name="Li Z."/>
            <person name="Wang D."/>
            <person name="Zhang A."/>
            <person name="Wang J."/>
        </authorList>
    </citation>
    <scope>NUCLEOTIDE SEQUENCE</scope>
    <source>
        <strain evidence="3">cv. G1812</strain>
    </source>
</reference>
<organism evidence="2 3">
    <name type="scientific">Triticum urartu</name>
    <name type="common">Red wild einkorn</name>
    <name type="synonym">Crithodium urartu</name>
    <dbReference type="NCBI Taxonomy" id="4572"/>
    <lineage>
        <taxon>Eukaryota</taxon>
        <taxon>Viridiplantae</taxon>
        <taxon>Streptophyta</taxon>
        <taxon>Embryophyta</taxon>
        <taxon>Tracheophyta</taxon>
        <taxon>Spermatophyta</taxon>
        <taxon>Magnoliopsida</taxon>
        <taxon>Liliopsida</taxon>
        <taxon>Poales</taxon>
        <taxon>Poaceae</taxon>
        <taxon>BOP clade</taxon>
        <taxon>Pooideae</taxon>
        <taxon>Triticodae</taxon>
        <taxon>Triticeae</taxon>
        <taxon>Triticinae</taxon>
        <taxon>Triticum</taxon>
    </lineage>
</organism>
<protein>
    <recommendedName>
        <fullName evidence="1">FBD domain-containing protein</fullName>
    </recommendedName>
</protein>